<evidence type="ECO:0000313" key="3">
    <source>
        <dbReference type="Proteomes" id="UP000836841"/>
    </source>
</evidence>
<reference evidence="2 3" key="1">
    <citation type="submission" date="2022-03" db="EMBL/GenBank/DDBJ databases">
        <authorList>
            <person name="Nunn A."/>
            <person name="Chopra R."/>
            <person name="Nunn A."/>
            <person name="Contreras Garrido A."/>
        </authorList>
    </citation>
    <scope>NUCLEOTIDE SEQUENCE [LARGE SCALE GENOMIC DNA]</scope>
</reference>
<name>A0AAU9R8W7_THLAR</name>
<proteinExistence type="predicted"/>
<feature type="region of interest" description="Disordered" evidence="1">
    <location>
        <begin position="37"/>
        <end position="57"/>
    </location>
</feature>
<accession>A0AAU9R8W7</accession>
<organism evidence="2 3">
    <name type="scientific">Thlaspi arvense</name>
    <name type="common">Field penny-cress</name>
    <dbReference type="NCBI Taxonomy" id="13288"/>
    <lineage>
        <taxon>Eukaryota</taxon>
        <taxon>Viridiplantae</taxon>
        <taxon>Streptophyta</taxon>
        <taxon>Embryophyta</taxon>
        <taxon>Tracheophyta</taxon>
        <taxon>Spermatophyta</taxon>
        <taxon>Magnoliopsida</taxon>
        <taxon>eudicotyledons</taxon>
        <taxon>Gunneridae</taxon>
        <taxon>Pentapetalae</taxon>
        <taxon>rosids</taxon>
        <taxon>malvids</taxon>
        <taxon>Brassicales</taxon>
        <taxon>Brassicaceae</taxon>
        <taxon>Thlaspideae</taxon>
        <taxon>Thlaspi</taxon>
    </lineage>
</organism>
<sequence length="57" mass="6269">MSTDDTGDEDGCHDKCDFGPFCGSDFKRLNKNVDGGALLGDPNVHYRDESDVERDDS</sequence>
<dbReference type="EMBL" id="OU466857">
    <property type="protein sequence ID" value="CAH2033656.1"/>
    <property type="molecule type" value="Genomic_DNA"/>
</dbReference>
<protein>
    <submittedName>
        <fullName evidence="2">Uncharacterized protein</fullName>
    </submittedName>
</protein>
<dbReference type="AlphaFoldDB" id="A0AAU9R8W7"/>
<keyword evidence="3" id="KW-1185">Reference proteome</keyword>
<dbReference type="Proteomes" id="UP000836841">
    <property type="component" value="Chromosome 1"/>
</dbReference>
<evidence type="ECO:0000313" key="2">
    <source>
        <dbReference type="EMBL" id="CAH2033656.1"/>
    </source>
</evidence>
<evidence type="ECO:0000256" key="1">
    <source>
        <dbReference type="SAM" id="MobiDB-lite"/>
    </source>
</evidence>
<gene>
    <name evidence="2" type="ORF">TAV2_LOCUS2193</name>
</gene>